<dbReference type="Proteomes" id="UP000199379">
    <property type="component" value="Unassembled WGS sequence"/>
</dbReference>
<proteinExistence type="predicted"/>
<keyword evidence="5" id="KW-1185">Reference proteome</keyword>
<feature type="region of interest" description="Disordered" evidence="2">
    <location>
        <begin position="181"/>
        <end position="205"/>
    </location>
</feature>
<dbReference type="GO" id="GO:0003677">
    <property type="term" value="F:DNA binding"/>
    <property type="evidence" value="ECO:0007669"/>
    <property type="project" value="InterPro"/>
</dbReference>
<dbReference type="SUPFAM" id="SSF56349">
    <property type="entry name" value="DNA breaking-rejoining enzymes"/>
    <property type="match status" value="1"/>
</dbReference>
<protein>
    <recommendedName>
        <fullName evidence="3">Tyr recombinase domain-containing protein</fullName>
    </recommendedName>
</protein>
<dbReference type="AlphaFoldDB" id="A0A1H7DWD0"/>
<dbReference type="GO" id="GO:0006310">
    <property type="term" value="P:DNA recombination"/>
    <property type="evidence" value="ECO:0007669"/>
    <property type="project" value="UniProtKB-KW"/>
</dbReference>
<feature type="domain" description="Tyr recombinase" evidence="3">
    <location>
        <begin position="7"/>
        <end position="205"/>
    </location>
</feature>
<dbReference type="Gene3D" id="1.10.443.10">
    <property type="entry name" value="Intergrase catalytic core"/>
    <property type="match status" value="1"/>
</dbReference>
<dbReference type="InterPro" id="IPR013762">
    <property type="entry name" value="Integrase-like_cat_sf"/>
</dbReference>
<sequence length="205" mass="22740">MVWSYAKRGYSLDRQDPRIASVLAGIKRKNARPLARKQALLLLGYASGLRRSEVVQLDVGRDDTPGGGRSRIEILEAGAVLTLNARTGWREVEIGRGSPDWTYPVHVLEQWLHFAGIEPGPVFVRTSRDGMRALGVRLSDKHVARLVKQTMLRSGIRSDLSESERLALFSGHSLRADLARSAETPGRSQHRQSRVRVNLTKAAGL</sequence>
<gene>
    <name evidence="4" type="ORF">SAMN05444007_112100</name>
</gene>
<organism evidence="4 5">
    <name type="scientific">Cribrihabitans marinus</name>
    <dbReference type="NCBI Taxonomy" id="1227549"/>
    <lineage>
        <taxon>Bacteria</taxon>
        <taxon>Pseudomonadati</taxon>
        <taxon>Pseudomonadota</taxon>
        <taxon>Alphaproteobacteria</taxon>
        <taxon>Rhodobacterales</taxon>
        <taxon>Paracoccaceae</taxon>
        <taxon>Cribrihabitans</taxon>
    </lineage>
</organism>
<dbReference type="EMBL" id="FNYD01000012">
    <property type="protein sequence ID" value="SEK03610.1"/>
    <property type="molecule type" value="Genomic_DNA"/>
</dbReference>
<evidence type="ECO:0000256" key="2">
    <source>
        <dbReference type="SAM" id="MobiDB-lite"/>
    </source>
</evidence>
<keyword evidence="1" id="KW-0233">DNA recombination</keyword>
<name>A0A1H7DWD0_9RHOB</name>
<accession>A0A1H7DWD0</accession>
<dbReference type="InterPro" id="IPR011010">
    <property type="entry name" value="DNA_brk_join_enz"/>
</dbReference>
<dbReference type="STRING" id="1227549.SAMN05444007_112100"/>
<dbReference type="PROSITE" id="PS51898">
    <property type="entry name" value="TYR_RECOMBINASE"/>
    <property type="match status" value="1"/>
</dbReference>
<evidence type="ECO:0000313" key="4">
    <source>
        <dbReference type="EMBL" id="SEK03610.1"/>
    </source>
</evidence>
<dbReference type="InterPro" id="IPR002104">
    <property type="entry name" value="Integrase_catalytic"/>
</dbReference>
<dbReference type="GO" id="GO:0015074">
    <property type="term" value="P:DNA integration"/>
    <property type="evidence" value="ECO:0007669"/>
    <property type="project" value="InterPro"/>
</dbReference>
<evidence type="ECO:0000256" key="1">
    <source>
        <dbReference type="ARBA" id="ARBA00023172"/>
    </source>
</evidence>
<evidence type="ECO:0000313" key="5">
    <source>
        <dbReference type="Proteomes" id="UP000199379"/>
    </source>
</evidence>
<evidence type="ECO:0000259" key="3">
    <source>
        <dbReference type="PROSITE" id="PS51898"/>
    </source>
</evidence>
<reference evidence="4 5" key="1">
    <citation type="submission" date="2016-10" db="EMBL/GenBank/DDBJ databases">
        <authorList>
            <person name="de Groot N.N."/>
        </authorList>
    </citation>
    <scope>NUCLEOTIDE SEQUENCE [LARGE SCALE GENOMIC DNA]</scope>
    <source>
        <strain evidence="4 5">DSM 29340</strain>
    </source>
</reference>